<name>I0IRK6_LEPFC</name>
<dbReference type="InterPro" id="IPR016181">
    <property type="entry name" value="Acyl_CoA_acyltransferase"/>
</dbReference>
<accession>I0IRK6</accession>
<evidence type="ECO:0000259" key="1">
    <source>
        <dbReference type="Pfam" id="PF21926"/>
    </source>
</evidence>
<feature type="domain" description="N-acyl amino acid synthase FeeM catalytic core" evidence="1">
    <location>
        <begin position="79"/>
        <end position="228"/>
    </location>
</feature>
<dbReference type="SUPFAM" id="SSF55729">
    <property type="entry name" value="Acyl-CoA N-acyltransferases (Nat)"/>
    <property type="match status" value="1"/>
</dbReference>
<dbReference type="InterPro" id="IPR054597">
    <property type="entry name" value="FeeM_cat"/>
</dbReference>
<gene>
    <name evidence="2" type="ordered locus">LFE_2232</name>
</gene>
<dbReference type="Gene3D" id="3.40.630.30">
    <property type="match status" value="1"/>
</dbReference>
<dbReference type="KEGG" id="lfc:LFE_2232"/>
<proteinExistence type="predicted"/>
<dbReference type="Pfam" id="PF21926">
    <property type="entry name" value="FeeM"/>
    <property type="match status" value="1"/>
</dbReference>
<dbReference type="EMBL" id="AP012342">
    <property type="protein sequence ID" value="BAM07905.1"/>
    <property type="molecule type" value="Genomic_DNA"/>
</dbReference>
<dbReference type="HOGENOM" id="CLU_917632_0_0_0"/>
<reference evidence="3" key="2">
    <citation type="submission" date="2012-03" db="EMBL/GenBank/DDBJ databases">
        <title>The complete genome sequence of the pioneer microbe on fresh volcanic deposit, Leptospirillum ferrooxidans strain C2-3.</title>
        <authorList>
            <person name="Fujimura R."/>
            <person name="Sato Y."/>
            <person name="Nishizawa T."/>
            <person name="Nanba K."/>
            <person name="Oshima K."/>
            <person name="Hattori M."/>
            <person name="Kamijo T."/>
            <person name="Ohta H."/>
        </authorList>
    </citation>
    <scope>NUCLEOTIDE SEQUENCE [LARGE SCALE GENOMIC DNA]</scope>
    <source>
        <strain evidence="3">C2-3</strain>
    </source>
</reference>
<evidence type="ECO:0000313" key="2">
    <source>
        <dbReference type="EMBL" id="BAM07905.1"/>
    </source>
</evidence>
<dbReference type="PATRIC" id="fig|1162668.3.peg.2647"/>
<dbReference type="STRING" id="1162668.LFE_2232"/>
<dbReference type="eggNOG" id="ENOG5032RCH">
    <property type="taxonomic scope" value="Bacteria"/>
</dbReference>
<keyword evidence="3" id="KW-1185">Reference proteome</keyword>
<dbReference type="OrthoDB" id="9783696at2"/>
<protein>
    <recommendedName>
        <fullName evidence="1">N-acyl amino acid synthase FeeM catalytic core domain-containing protein</fullName>
    </recommendedName>
</protein>
<dbReference type="Proteomes" id="UP000007382">
    <property type="component" value="Chromosome"/>
</dbReference>
<dbReference type="AlphaFoldDB" id="I0IRK6"/>
<dbReference type="RefSeq" id="WP_014450388.1">
    <property type="nucleotide sequence ID" value="NC_017094.1"/>
</dbReference>
<reference evidence="2 3" key="1">
    <citation type="journal article" date="2012" name="J. Bacteriol.">
        <title>Complete Genome Sequence of Leptospirillum ferrooxidans Strain C2-3, Isolated from a Fresh Volcanic Ash Deposit on the Island of Miyake, Japan.</title>
        <authorList>
            <person name="Fujimura R."/>
            <person name="Sato Y."/>
            <person name="Nishizawa T."/>
            <person name="Oshima K."/>
            <person name="Kim S.-W."/>
            <person name="Hattori M."/>
            <person name="Kamijo T."/>
            <person name="Ohta H."/>
        </authorList>
    </citation>
    <scope>NUCLEOTIDE SEQUENCE [LARGE SCALE GENOMIC DNA]</scope>
    <source>
        <strain evidence="2 3">C2-3</strain>
    </source>
</reference>
<sequence>MGELEMMNFFGAAQEIFFGFRPEMSENFVVSFHESHRHGDLEQKMSSDGIGRVGTEGERRHKGSYTICLANTQNQKKAARDLIGKMYSWRKFRSDNVLQESSRLTTFVAHDGYGRLVGTVTVGLDSHEGLFAEEAYRDEITSLRLTRGKVCEFTCLAVLPEVKSRKVLGGLFHVAMLYASRMFNHSGVVFEVIPRHAQFYEKMLGMNRIASGRICKRANVTAVLIHSDFSYVDDQIARIHGEPVEEDESPLGQDRSLYRYFFNSFEEAGIVRRFDEILKKEESGVQIASSVSSLMPLSIFASN</sequence>
<evidence type="ECO:0000313" key="3">
    <source>
        <dbReference type="Proteomes" id="UP000007382"/>
    </source>
</evidence>
<organism evidence="2 3">
    <name type="scientific">Leptospirillum ferrooxidans (strain C2-3)</name>
    <dbReference type="NCBI Taxonomy" id="1162668"/>
    <lineage>
        <taxon>Bacteria</taxon>
        <taxon>Pseudomonadati</taxon>
        <taxon>Nitrospirota</taxon>
        <taxon>Nitrospiria</taxon>
        <taxon>Nitrospirales</taxon>
        <taxon>Nitrospiraceae</taxon>
        <taxon>Leptospirillum</taxon>
    </lineage>
</organism>